<name>A0ABT4TUQ0_9ACTN</name>
<keyword evidence="2" id="KW-1185">Reference proteome</keyword>
<proteinExistence type="predicted"/>
<dbReference type="Proteomes" id="UP001165685">
    <property type="component" value="Unassembled WGS sequence"/>
</dbReference>
<evidence type="ECO:0000313" key="1">
    <source>
        <dbReference type="EMBL" id="MDA2808433.1"/>
    </source>
</evidence>
<gene>
    <name evidence="1" type="ORF">O4U47_28250</name>
</gene>
<dbReference type="EMBL" id="JAQFWP010000084">
    <property type="protein sequence ID" value="MDA2808433.1"/>
    <property type="molecule type" value="Genomic_DNA"/>
</dbReference>
<sequence>MLAIVGLAAVTLVGLLLVAVLTARMLAELRRLRAQVARTRGELEPHYRAYRARTRGAGQGAE</sequence>
<organism evidence="1 2">
    <name type="scientific">Nocardiopsis suaedae</name>
    <dbReference type="NCBI Taxonomy" id="3018444"/>
    <lineage>
        <taxon>Bacteria</taxon>
        <taxon>Bacillati</taxon>
        <taxon>Actinomycetota</taxon>
        <taxon>Actinomycetes</taxon>
        <taxon>Streptosporangiales</taxon>
        <taxon>Nocardiopsidaceae</taxon>
        <taxon>Nocardiopsis</taxon>
    </lineage>
</organism>
<dbReference type="RefSeq" id="WP_270681025.1">
    <property type="nucleotide sequence ID" value="NZ_JAQFWP010000084.1"/>
</dbReference>
<evidence type="ECO:0000313" key="2">
    <source>
        <dbReference type="Proteomes" id="UP001165685"/>
    </source>
</evidence>
<protein>
    <recommendedName>
        <fullName evidence="3">Sensor histidine kinase</fullName>
    </recommendedName>
</protein>
<evidence type="ECO:0008006" key="3">
    <source>
        <dbReference type="Google" id="ProtNLM"/>
    </source>
</evidence>
<comment type="caution">
    <text evidence="1">The sequence shown here is derived from an EMBL/GenBank/DDBJ whole genome shotgun (WGS) entry which is preliminary data.</text>
</comment>
<reference evidence="1" key="1">
    <citation type="submission" date="2023-01" db="EMBL/GenBank/DDBJ databases">
        <title>Draft genome sequence of Nocardiopsis sp. LSu2-4 isolated from halophytes.</title>
        <authorList>
            <person name="Duangmal K."/>
            <person name="Chantavorakit T."/>
        </authorList>
    </citation>
    <scope>NUCLEOTIDE SEQUENCE</scope>
    <source>
        <strain evidence="1">LSu2-4</strain>
    </source>
</reference>
<accession>A0ABT4TUQ0</accession>